<keyword evidence="3" id="KW-1185">Reference proteome</keyword>
<evidence type="ECO:0000313" key="2">
    <source>
        <dbReference type="EnsemblMetazoa" id="AALFPA23_020546.P30338"/>
    </source>
</evidence>
<dbReference type="RefSeq" id="XP_029711591.2">
    <property type="nucleotide sequence ID" value="XM_029855731.2"/>
</dbReference>
<proteinExistence type="predicted"/>
<dbReference type="EnsemblMetazoa" id="AALFPA23_020546.R30338">
    <property type="protein sequence ID" value="AALFPA23_020546.P30338"/>
    <property type="gene ID" value="AALFPA23_020546"/>
</dbReference>
<name>A0ABM1ZPY5_AEDAL</name>
<sequence length="234" mass="26023">MLPQILKAIRESNQEAITTEALLGQLRQGSCKPEPQLQSQFNLALAEGQRTGLVSVQSGHVKPLIQLDQFQEPRSFSCQLLLVGGDLQPTAGSSRAVPTEGADAEVDDDAEEVEECDCDCHDRASSSGGSRRWLRPRNTKITYDELKLIRQVFSRSELGPEWNKSRRRVSLPPGATTQVASGTRGRTRRRSTAEVDGNRTKSGSRRRRPSTARLQTRTRSRRGQGSRSRSRTRV</sequence>
<feature type="region of interest" description="Disordered" evidence="1">
    <location>
        <begin position="162"/>
        <end position="234"/>
    </location>
</feature>
<accession>A0ABM1ZPY5</accession>
<evidence type="ECO:0000313" key="3">
    <source>
        <dbReference type="Proteomes" id="UP000069940"/>
    </source>
</evidence>
<reference evidence="2" key="2">
    <citation type="submission" date="2025-05" db="UniProtKB">
        <authorList>
            <consortium name="EnsemblMetazoa"/>
        </authorList>
    </citation>
    <scope>IDENTIFICATION</scope>
    <source>
        <strain evidence="2">Foshan</strain>
    </source>
</reference>
<feature type="compositionally biased region" description="Basic residues" evidence="1">
    <location>
        <begin position="202"/>
        <end position="234"/>
    </location>
</feature>
<evidence type="ECO:0000256" key="1">
    <source>
        <dbReference type="SAM" id="MobiDB-lite"/>
    </source>
</evidence>
<reference evidence="3" key="1">
    <citation type="journal article" date="2015" name="Proc. Natl. Acad. Sci. U.S.A.">
        <title>Genome sequence of the Asian Tiger mosquito, Aedes albopictus, reveals insights into its biology, genetics, and evolution.</title>
        <authorList>
            <person name="Chen X.G."/>
            <person name="Jiang X."/>
            <person name="Gu J."/>
            <person name="Xu M."/>
            <person name="Wu Y."/>
            <person name="Deng Y."/>
            <person name="Zhang C."/>
            <person name="Bonizzoni M."/>
            <person name="Dermauw W."/>
            <person name="Vontas J."/>
            <person name="Armbruster P."/>
            <person name="Huang X."/>
            <person name="Yang Y."/>
            <person name="Zhang H."/>
            <person name="He W."/>
            <person name="Peng H."/>
            <person name="Liu Y."/>
            <person name="Wu K."/>
            <person name="Chen J."/>
            <person name="Lirakis M."/>
            <person name="Topalis P."/>
            <person name="Van Leeuwen T."/>
            <person name="Hall A.B."/>
            <person name="Jiang X."/>
            <person name="Thorpe C."/>
            <person name="Mueller R.L."/>
            <person name="Sun C."/>
            <person name="Waterhouse R.M."/>
            <person name="Yan G."/>
            <person name="Tu Z.J."/>
            <person name="Fang X."/>
            <person name="James A.A."/>
        </authorList>
    </citation>
    <scope>NUCLEOTIDE SEQUENCE [LARGE SCALE GENOMIC DNA]</scope>
    <source>
        <strain evidence="3">Foshan</strain>
    </source>
</reference>
<dbReference type="Proteomes" id="UP000069940">
    <property type="component" value="Unassembled WGS sequence"/>
</dbReference>
<organism evidence="2 3">
    <name type="scientific">Aedes albopictus</name>
    <name type="common">Asian tiger mosquito</name>
    <name type="synonym">Stegomyia albopicta</name>
    <dbReference type="NCBI Taxonomy" id="7160"/>
    <lineage>
        <taxon>Eukaryota</taxon>
        <taxon>Metazoa</taxon>
        <taxon>Ecdysozoa</taxon>
        <taxon>Arthropoda</taxon>
        <taxon>Hexapoda</taxon>
        <taxon>Insecta</taxon>
        <taxon>Pterygota</taxon>
        <taxon>Neoptera</taxon>
        <taxon>Endopterygota</taxon>
        <taxon>Diptera</taxon>
        <taxon>Nematocera</taxon>
        <taxon>Culicoidea</taxon>
        <taxon>Culicidae</taxon>
        <taxon>Culicinae</taxon>
        <taxon>Aedini</taxon>
        <taxon>Aedes</taxon>
        <taxon>Stegomyia</taxon>
    </lineage>
</organism>
<dbReference type="GeneID" id="109428529"/>
<protein>
    <submittedName>
        <fullName evidence="2">Uncharacterized protein</fullName>
    </submittedName>
</protein>